<dbReference type="PRINTS" id="PR00081">
    <property type="entry name" value="GDHRDH"/>
</dbReference>
<evidence type="ECO:0000256" key="2">
    <source>
        <dbReference type="ARBA" id="ARBA00023002"/>
    </source>
</evidence>
<evidence type="ECO:0000313" key="6">
    <source>
        <dbReference type="Proteomes" id="UP000193083"/>
    </source>
</evidence>
<dbReference type="Gene3D" id="3.40.50.720">
    <property type="entry name" value="NAD(P)-binding Rossmann-like Domain"/>
    <property type="match status" value="1"/>
</dbReference>
<comment type="similarity">
    <text evidence="1 3">Belongs to the short-chain dehydrogenases/reductases (SDR) family.</text>
</comment>
<dbReference type="SMART" id="SM00822">
    <property type="entry name" value="PKS_KR"/>
    <property type="match status" value="1"/>
</dbReference>
<name>A0A1X7PS07_9HYPH</name>
<dbReference type="EMBL" id="FXBL01000004">
    <property type="protein sequence ID" value="SMH54668.1"/>
    <property type="molecule type" value="Genomic_DNA"/>
</dbReference>
<dbReference type="RefSeq" id="WP_085466777.1">
    <property type="nucleotide sequence ID" value="NZ_FXBL01000004.1"/>
</dbReference>
<evidence type="ECO:0000259" key="4">
    <source>
        <dbReference type="SMART" id="SM00822"/>
    </source>
</evidence>
<gene>
    <name evidence="5" type="ORF">SAMN02982922_5148</name>
</gene>
<dbReference type="CDD" id="cd05374">
    <property type="entry name" value="17beta-HSD-like_SDR_c"/>
    <property type="match status" value="1"/>
</dbReference>
<keyword evidence="6" id="KW-1185">Reference proteome</keyword>
<evidence type="ECO:0000313" key="5">
    <source>
        <dbReference type="EMBL" id="SMH54668.1"/>
    </source>
</evidence>
<keyword evidence="2" id="KW-0560">Oxidoreductase</keyword>
<dbReference type="InterPro" id="IPR057326">
    <property type="entry name" value="KR_dom"/>
</dbReference>
<dbReference type="InterPro" id="IPR002347">
    <property type="entry name" value="SDR_fam"/>
</dbReference>
<organism evidence="5 6">
    <name type="scientific">Mesorhizobium australicum</name>
    <dbReference type="NCBI Taxonomy" id="536018"/>
    <lineage>
        <taxon>Bacteria</taxon>
        <taxon>Pseudomonadati</taxon>
        <taxon>Pseudomonadota</taxon>
        <taxon>Alphaproteobacteria</taxon>
        <taxon>Hyphomicrobiales</taxon>
        <taxon>Phyllobacteriaceae</taxon>
        <taxon>Mesorhizobium</taxon>
    </lineage>
</organism>
<accession>A0A1X7PS07</accession>
<dbReference type="GO" id="GO:0016491">
    <property type="term" value="F:oxidoreductase activity"/>
    <property type="evidence" value="ECO:0007669"/>
    <property type="project" value="UniProtKB-KW"/>
</dbReference>
<dbReference type="Proteomes" id="UP000193083">
    <property type="component" value="Unassembled WGS sequence"/>
</dbReference>
<evidence type="ECO:0000256" key="3">
    <source>
        <dbReference type="RuleBase" id="RU000363"/>
    </source>
</evidence>
<dbReference type="AlphaFoldDB" id="A0A1X7PS07"/>
<dbReference type="PANTHER" id="PTHR43976:SF16">
    <property type="entry name" value="SHORT-CHAIN DEHYDROGENASE_REDUCTASE FAMILY PROTEIN"/>
    <property type="match status" value="1"/>
</dbReference>
<dbReference type="InterPro" id="IPR036291">
    <property type="entry name" value="NAD(P)-bd_dom_sf"/>
</dbReference>
<protein>
    <submittedName>
        <fullName evidence="5">Short-chain dehydrogenase</fullName>
    </submittedName>
</protein>
<dbReference type="PROSITE" id="PS00061">
    <property type="entry name" value="ADH_SHORT"/>
    <property type="match status" value="1"/>
</dbReference>
<sequence length="279" mass="29844">MKTWFITGATRGLGQATALAALEAGDRVIATGRDRAVVSEALGPDGDRLLSARLDVTDQSSIDAAVRDSVERFGRIDVLVNNAGYGQLGAFEEISPEAVERQFATNVFGVFAVTRAILPLMRAQRAGHVITISSMVGAVGVDGGSIYAATKFAVSGWSESLSHELARFGIKVTAVYPGYFRTDFLDRSSMRLADLSLEDYARTTATATERRSSRNHRQAGDPAAFGRAMVELARSPESPVWLVAGRDALRTIGERNAAQTSAMDAWHTLSASTDFPEGA</sequence>
<dbReference type="InterPro" id="IPR020904">
    <property type="entry name" value="Sc_DH/Rdtase_CS"/>
</dbReference>
<dbReference type="PRINTS" id="PR00080">
    <property type="entry name" value="SDRFAMILY"/>
</dbReference>
<reference evidence="5 6" key="1">
    <citation type="submission" date="2017-04" db="EMBL/GenBank/DDBJ databases">
        <authorList>
            <person name="Afonso C.L."/>
            <person name="Miller P.J."/>
            <person name="Scott M.A."/>
            <person name="Spackman E."/>
            <person name="Goraichik I."/>
            <person name="Dimitrov K.M."/>
            <person name="Suarez D.L."/>
            <person name="Swayne D.E."/>
        </authorList>
    </citation>
    <scope>NUCLEOTIDE SEQUENCE [LARGE SCALE GENOMIC DNA]</scope>
    <source>
        <strain evidence="5 6">B5P</strain>
    </source>
</reference>
<proteinExistence type="inferred from homology"/>
<dbReference type="PANTHER" id="PTHR43976">
    <property type="entry name" value="SHORT CHAIN DEHYDROGENASE"/>
    <property type="match status" value="1"/>
</dbReference>
<dbReference type="SUPFAM" id="SSF51735">
    <property type="entry name" value="NAD(P)-binding Rossmann-fold domains"/>
    <property type="match status" value="1"/>
</dbReference>
<dbReference type="InterPro" id="IPR051911">
    <property type="entry name" value="SDR_oxidoreductase"/>
</dbReference>
<dbReference type="OrthoDB" id="9793825at2"/>
<dbReference type="NCBIfam" id="NF004824">
    <property type="entry name" value="PRK06180.1"/>
    <property type="match status" value="1"/>
</dbReference>
<feature type="domain" description="Ketoreductase" evidence="4">
    <location>
        <begin position="2"/>
        <end position="183"/>
    </location>
</feature>
<evidence type="ECO:0000256" key="1">
    <source>
        <dbReference type="ARBA" id="ARBA00006484"/>
    </source>
</evidence>
<dbReference type="Pfam" id="PF00106">
    <property type="entry name" value="adh_short"/>
    <property type="match status" value="1"/>
</dbReference>